<protein>
    <submittedName>
        <fullName evidence="2">Uncharacterized protein</fullName>
    </submittedName>
</protein>
<dbReference type="EMBL" id="JBJQND010000003">
    <property type="protein sequence ID" value="KAL3882221.1"/>
    <property type="molecule type" value="Genomic_DNA"/>
</dbReference>
<dbReference type="AlphaFoldDB" id="A0ABD3X9I5"/>
<name>A0ABD3X9I5_SINWO</name>
<sequence length="364" mass="42224">MSSHLMNPDEDFILHGQSTSFWEKPVYLNNSQLTTTTDRLCQHTLFNPTNYKDKYTRSISSLDSLSKDQKNSLNRSVTFSDDHHHDKYSVSTYGQQKLLDGPTRRNHNEVLYRPYNEDQNGLDSKPWSPHKSDWYVRPKHLLSTKEYPSLESAGMSRWAGKSHNRSTGTIGAAIASEIEQKGKVYDSDEDLRLSMTYFPVTLGASYELEPFGKLTQSTALLEQTRRSKSAKTWRSEKFDSSKDMNKLFFRTAEAPKTGSASVLMTSPYVSKLAKLRMEKLRIEEDLLLEAKRLEELERIRGPRPSWYESTGPDFHYEAHKNTELLKLQNNWQDLMDYREDLLRSSRDLAHTYEGKDHKEILDAY</sequence>
<evidence type="ECO:0000313" key="3">
    <source>
        <dbReference type="Proteomes" id="UP001634394"/>
    </source>
</evidence>
<feature type="region of interest" description="Disordered" evidence="1">
    <location>
        <begin position="76"/>
        <end position="105"/>
    </location>
</feature>
<gene>
    <name evidence="2" type="ORF">ACJMK2_028586</name>
</gene>
<evidence type="ECO:0000256" key="1">
    <source>
        <dbReference type="SAM" id="MobiDB-lite"/>
    </source>
</evidence>
<reference evidence="2 3" key="1">
    <citation type="submission" date="2024-11" db="EMBL/GenBank/DDBJ databases">
        <title>Chromosome-level genome assembly of the freshwater bivalve Anodonta woodiana.</title>
        <authorList>
            <person name="Chen X."/>
        </authorList>
    </citation>
    <scope>NUCLEOTIDE SEQUENCE [LARGE SCALE GENOMIC DNA]</scope>
    <source>
        <strain evidence="2">MN2024</strain>
        <tissue evidence="2">Gills</tissue>
    </source>
</reference>
<accession>A0ABD3X9I5</accession>
<comment type="caution">
    <text evidence="2">The sequence shown here is derived from an EMBL/GenBank/DDBJ whole genome shotgun (WGS) entry which is preliminary data.</text>
</comment>
<dbReference type="Proteomes" id="UP001634394">
    <property type="component" value="Unassembled WGS sequence"/>
</dbReference>
<evidence type="ECO:0000313" key="2">
    <source>
        <dbReference type="EMBL" id="KAL3882221.1"/>
    </source>
</evidence>
<proteinExistence type="predicted"/>
<keyword evidence="3" id="KW-1185">Reference proteome</keyword>
<organism evidence="2 3">
    <name type="scientific">Sinanodonta woodiana</name>
    <name type="common">Chinese pond mussel</name>
    <name type="synonym">Anodonta woodiana</name>
    <dbReference type="NCBI Taxonomy" id="1069815"/>
    <lineage>
        <taxon>Eukaryota</taxon>
        <taxon>Metazoa</taxon>
        <taxon>Spiralia</taxon>
        <taxon>Lophotrochozoa</taxon>
        <taxon>Mollusca</taxon>
        <taxon>Bivalvia</taxon>
        <taxon>Autobranchia</taxon>
        <taxon>Heteroconchia</taxon>
        <taxon>Palaeoheterodonta</taxon>
        <taxon>Unionida</taxon>
        <taxon>Unionoidea</taxon>
        <taxon>Unionidae</taxon>
        <taxon>Unioninae</taxon>
        <taxon>Sinanodonta</taxon>
    </lineage>
</organism>